<accession>L1QJ95</accession>
<dbReference type="eggNOG" id="ENOG5033KNB">
    <property type="taxonomic scope" value="Bacteria"/>
</dbReference>
<dbReference type="PATRIC" id="fig|545697.3.peg.1274"/>
<protein>
    <submittedName>
        <fullName evidence="2">Uncharacterized protein</fullName>
    </submittedName>
</protein>
<name>L1QJ95_9CLOT</name>
<dbReference type="Proteomes" id="UP000010420">
    <property type="component" value="Unassembled WGS sequence"/>
</dbReference>
<dbReference type="OrthoDB" id="1937989at2"/>
<keyword evidence="1" id="KW-1133">Transmembrane helix</keyword>
<keyword evidence="1" id="KW-0812">Transmembrane</keyword>
<comment type="caution">
    <text evidence="2">The sequence shown here is derived from an EMBL/GenBank/DDBJ whole genome shotgun (WGS) entry which is preliminary data.</text>
</comment>
<gene>
    <name evidence="2" type="ORF">HMPREF0216_01295</name>
</gene>
<dbReference type="EMBL" id="AMEZ01000033">
    <property type="protein sequence ID" value="EKY27652.1"/>
    <property type="molecule type" value="Genomic_DNA"/>
</dbReference>
<evidence type="ECO:0000313" key="3">
    <source>
        <dbReference type="Proteomes" id="UP000010420"/>
    </source>
</evidence>
<reference evidence="2 3" key="1">
    <citation type="submission" date="2012-05" db="EMBL/GenBank/DDBJ databases">
        <authorList>
            <person name="Weinstock G."/>
            <person name="Sodergren E."/>
            <person name="Lobos E.A."/>
            <person name="Fulton L."/>
            <person name="Fulton R."/>
            <person name="Courtney L."/>
            <person name="Fronick C."/>
            <person name="O'Laughlin M."/>
            <person name="Godfrey J."/>
            <person name="Wilson R.M."/>
            <person name="Miner T."/>
            <person name="Farmer C."/>
            <person name="Delehaunty K."/>
            <person name="Cordes M."/>
            <person name="Minx P."/>
            <person name="Tomlinson C."/>
            <person name="Chen J."/>
            <person name="Wollam A."/>
            <person name="Pepin K.H."/>
            <person name="Bhonagiri V."/>
            <person name="Zhang X."/>
            <person name="Suruliraj S."/>
            <person name="Warren W."/>
            <person name="Mitreva M."/>
            <person name="Mardis E.R."/>
            <person name="Wilson R.K."/>
        </authorList>
    </citation>
    <scope>NUCLEOTIDE SEQUENCE [LARGE SCALE GENOMIC DNA]</scope>
    <source>
        <strain evidence="2 3">DSM 1785</strain>
    </source>
</reference>
<evidence type="ECO:0000256" key="1">
    <source>
        <dbReference type="SAM" id="Phobius"/>
    </source>
</evidence>
<organism evidence="2 3">
    <name type="scientific">Clostridium celatum DSM 1785</name>
    <dbReference type="NCBI Taxonomy" id="545697"/>
    <lineage>
        <taxon>Bacteria</taxon>
        <taxon>Bacillati</taxon>
        <taxon>Bacillota</taxon>
        <taxon>Clostridia</taxon>
        <taxon>Eubacteriales</taxon>
        <taxon>Clostridiaceae</taxon>
        <taxon>Clostridium</taxon>
    </lineage>
</organism>
<feature type="transmembrane region" description="Helical" evidence="1">
    <location>
        <begin position="20"/>
        <end position="38"/>
    </location>
</feature>
<keyword evidence="3" id="KW-1185">Reference proteome</keyword>
<dbReference type="STRING" id="545697.HMPREF0216_01295"/>
<dbReference type="AlphaFoldDB" id="L1QJ95"/>
<dbReference type="HOGENOM" id="CLU_120374_0_0_9"/>
<keyword evidence="1" id="KW-0472">Membrane</keyword>
<sequence>MFFLAIILPIITYLSYMKSLYIMFFLAIIEILIFLAIISKMNYYELKFSFYNNKLKFRSGLFSKESVILCDKVAVVHTNKSKEDIEIIIITRNKFKNKKLRPLTKVILDKYPEIEKEIEKLKKIDNNHVYYFQVIKRGALRKYLLLDNIYRNCVNSIYTYSAIENIKIARGQNEI</sequence>
<proteinExistence type="predicted"/>
<evidence type="ECO:0000313" key="2">
    <source>
        <dbReference type="EMBL" id="EKY27652.1"/>
    </source>
</evidence>